<evidence type="ECO:0000313" key="1">
    <source>
        <dbReference type="EMBL" id="MEB3783728.1"/>
    </source>
</evidence>
<dbReference type="EMBL" id="JAJGWQ010000007">
    <property type="protein sequence ID" value="MEB3783728.1"/>
    <property type="molecule type" value="Genomic_DNA"/>
</dbReference>
<reference evidence="1 2" key="1">
    <citation type="journal article" date="2023" name="Int J Dairy Technol">
        <title>Genome based analysis of Pseudomonas paracarnis RQ057, a strain responsible for blue discoloration spoilage in processed cheese.</title>
        <authorList>
            <person name="Rodrigues Rd.S."/>
            <person name="Machado S.G."/>
            <person name="de Carvalho A.F."/>
            <person name="Nero L.A."/>
        </authorList>
    </citation>
    <scope>NUCLEOTIDE SEQUENCE [LARGE SCALE GENOMIC DNA]</scope>
    <source>
        <strain evidence="1 2">RQ057</strain>
    </source>
</reference>
<sequence length="135" mass="15208">MNIIGELAQQLYQIRIDLGLVDPQKTEEDISERLPVKDSIKQGRTLEEKNLRRCLPDGLSVVLGRNQIKQLVAENCPQYAFSKVRNSDEMLGLPIVRLDVDSYLAVEVRQETLDKVLDLDEAHEQALAHQGASAE</sequence>
<keyword evidence="2" id="KW-1185">Reference proteome</keyword>
<organism evidence="1 2">
    <name type="scientific">Pseudomonas paracarnis</name>
    <dbReference type="NCBI Taxonomy" id="2750625"/>
    <lineage>
        <taxon>Bacteria</taxon>
        <taxon>Pseudomonadati</taxon>
        <taxon>Pseudomonadota</taxon>
        <taxon>Gammaproteobacteria</taxon>
        <taxon>Pseudomonadales</taxon>
        <taxon>Pseudomonadaceae</taxon>
        <taxon>Pseudomonas</taxon>
    </lineage>
</organism>
<name>A0ABU6BUL5_9PSED</name>
<dbReference type="RefSeq" id="WP_220381668.1">
    <property type="nucleotide sequence ID" value="NZ_JAEFBF010000013.1"/>
</dbReference>
<comment type="caution">
    <text evidence="1">The sequence shown here is derived from an EMBL/GenBank/DDBJ whole genome shotgun (WGS) entry which is preliminary data.</text>
</comment>
<proteinExistence type="predicted"/>
<dbReference type="Proteomes" id="UP001336015">
    <property type="component" value="Unassembled WGS sequence"/>
</dbReference>
<protein>
    <submittedName>
        <fullName evidence="1">Uncharacterized protein</fullName>
    </submittedName>
</protein>
<gene>
    <name evidence="1" type="ORF">LLW09_14345</name>
</gene>
<evidence type="ECO:0000313" key="2">
    <source>
        <dbReference type="Proteomes" id="UP001336015"/>
    </source>
</evidence>
<accession>A0ABU6BUL5</accession>